<keyword evidence="4" id="KW-1185">Reference proteome</keyword>
<dbReference type="Pfam" id="PF05569">
    <property type="entry name" value="Peptidase_M56"/>
    <property type="match status" value="1"/>
</dbReference>
<evidence type="ECO:0000313" key="4">
    <source>
        <dbReference type="Proteomes" id="UP000622687"/>
    </source>
</evidence>
<keyword evidence="1" id="KW-0472">Membrane</keyword>
<dbReference type="InterPro" id="IPR052173">
    <property type="entry name" value="Beta-lactam_resp_regulator"/>
</dbReference>
<evidence type="ECO:0000313" key="3">
    <source>
        <dbReference type="EMBL" id="MBI6874566.1"/>
    </source>
</evidence>
<dbReference type="Pfam" id="PF07454">
    <property type="entry name" value="SpoIIP"/>
    <property type="match status" value="1"/>
</dbReference>
<protein>
    <submittedName>
        <fullName evidence="3">Stage II sporulation protein P</fullName>
    </submittedName>
</protein>
<dbReference type="EMBL" id="JAEEGB010000026">
    <property type="protein sequence ID" value="MBI6874566.1"/>
    <property type="molecule type" value="Genomic_DNA"/>
</dbReference>
<accession>A0A934HU34</accession>
<dbReference type="PANTHER" id="PTHR34978:SF3">
    <property type="entry name" value="SLR0241 PROTEIN"/>
    <property type="match status" value="1"/>
</dbReference>
<dbReference type="CDD" id="cd07341">
    <property type="entry name" value="M56_BlaR1_MecR1_like"/>
    <property type="match status" value="1"/>
</dbReference>
<feature type="domain" description="Peptidase M56" evidence="2">
    <location>
        <begin position="10"/>
        <end position="320"/>
    </location>
</feature>
<gene>
    <name evidence="3" type="ORF">I6U51_17975</name>
</gene>
<feature type="transmembrane region" description="Helical" evidence="1">
    <location>
        <begin position="7"/>
        <end position="27"/>
    </location>
</feature>
<proteinExistence type="predicted"/>
<dbReference type="PANTHER" id="PTHR34978">
    <property type="entry name" value="POSSIBLE SENSOR-TRANSDUCER PROTEIN BLAR"/>
    <property type="match status" value="1"/>
</dbReference>
<sequence>MDFINIFETVVLSSLIGSLIVLMILIIKGIFKNKLNCTFHYYIWIILLIKLIVPFGPKTSLNLSNMYQKFNLQNTVKETQIKSPQQLENTDLDTSVSISTFQPSNQNVISKAINIPSKNKVNIEKALCFAWIFGVLLLIGVIAAGHKRLGEIIRASIKDIDSTHKEILYNCMNSMNITTELEILYSPKISTPSLCGFIKPKILIPVSIADNVSDEEFKYILMHELSHLKNKDIILNWVITSLSVIYWFNPILLYGFHKMKQDCEFSCDAQVISRLREGENLQYGNAIIRVLELGGSSRRLVGTTSMVMNSSEIKRRIIMISKYKKINIKSLLLGVIIIVIIGGLGIAVNISNISSHKNSSKVEASQVEVPAVTTKSKVNNTSDGNLLASIKALPNDNTKPLEPFSADIVIYNSHPEETYPSGIKVTDIGALINDKLVKEGLKSRFIQCPIPKEYVKSYESSRDLITKNVKNYSNTILLDIHRDSFGDNYIDKIQFVLAKSSPHYETNQKFADLLSGNIKSLNHVKTDMVFYNKGMLYFNQDLSSKSVYIGIGNDKSTDADVEKYVDALVLALKNIQKGSSN</sequence>
<comment type="caution">
    <text evidence="3">The sequence shown here is derived from an EMBL/GenBank/DDBJ whole genome shotgun (WGS) entry which is preliminary data.</text>
</comment>
<keyword evidence="1" id="KW-1133">Transmembrane helix</keyword>
<evidence type="ECO:0000256" key="1">
    <source>
        <dbReference type="SAM" id="Phobius"/>
    </source>
</evidence>
<dbReference type="AlphaFoldDB" id="A0A934HU34"/>
<feature type="transmembrane region" description="Helical" evidence="1">
    <location>
        <begin position="234"/>
        <end position="256"/>
    </location>
</feature>
<organism evidence="3 4">
    <name type="scientific">Clostridium aciditolerans</name>
    <dbReference type="NCBI Taxonomy" id="339861"/>
    <lineage>
        <taxon>Bacteria</taxon>
        <taxon>Bacillati</taxon>
        <taxon>Bacillota</taxon>
        <taxon>Clostridia</taxon>
        <taxon>Eubacteriales</taxon>
        <taxon>Clostridiaceae</taxon>
        <taxon>Clostridium</taxon>
    </lineage>
</organism>
<dbReference type="Proteomes" id="UP000622687">
    <property type="component" value="Unassembled WGS sequence"/>
</dbReference>
<keyword evidence="1" id="KW-0812">Transmembrane</keyword>
<feature type="transmembrane region" description="Helical" evidence="1">
    <location>
        <begin position="39"/>
        <end position="56"/>
    </location>
</feature>
<feature type="transmembrane region" description="Helical" evidence="1">
    <location>
        <begin position="331"/>
        <end position="350"/>
    </location>
</feature>
<dbReference type="InterPro" id="IPR008756">
    <property type="entry name" value="Peptidase_M56"/>
</dbReference>
<evidence type="ECO:0000259" key="2">
    <source>
        <dbReference type="Pfam" id="PF05569"/>
    </source>
</evidence>
<feature type="transmembrane region" description="Helical" evidence="1">
    <location>
        <begin position="126"/>
        <end position="145"/>
    </location>
</feature>
<dbReference type="InterPro" id="IPR010897">
    <property type="entry name" value="Spore_II_P"/>
</dbReference>
<name>A0A934HU34_9CLOT</name>
<reference evidence="3" key="1">
    <citation type="submission" date="2020-12" db="EMBL/GenBank/DDBJ databases">
        <title>Clostridium thailandense sp. nov., a novel acetogenic bacterium isolated from peat land soil in Thailand.</title>
        <authorList>
            <person name="Chaikitkaew S."/>
            <person name="Birkeland N.K."/>
        </authorList>
    </citation>
    <scope>NUCLEOTIDE SEQUENCE</scope>
    <source>
        <strain evidence="3">DSM 17425</strain>
    </source>
</reference>
<dbReference type="RefSeq" id="WP_211143934.1">
    <property type="nucleotide sequence ID" value="NZ_JAEEGB010000026.1"/>
</dbReference>